<keyword evidence="14" id="KW-1185">Reference proteome</keyword>
<feature type="domain" description="CHAT" evidence="12">
    <location>
        <begin position="750"/>
        <end position="1047"/>
    </location>
</feature>
<dbReference type="InterPro" id="IPR024983">
    <property type="entry name" value="CHAT_dom"/>
</dbReference>
<proteinExistence type="inferred from homology"/>
<keyword evidence="7" id="KW-0175">Coiled coil</keyword>
<evidence type="ECO:0000256" key="1">
    <source>
        <dbReference type="ARBA" id="ARBA00004245"/>
    </source>
</evidence>
<sequence length="1052" mass="114342">MLNPWPQRSQGRWLHALVLAGLCTTLLGSTSGASRAQPVPIAQVTERTPQTITGELSPTSPVVEDDGSYYEVHPFEGTAGEALTIDLISDDFNAYLILVSPTGERIAEDDDGAGGTLARITLTIPTTGAYTLLVNSYGSRETGSYRLETRAASATEQALEPANQLNQRVTELYQAGRYGEAIPRAEEALAINEQALGPDHPDTATSLNNLAMLYRSQGRYGEAEPLLQRALAINEQALGPDHPSTATSLNNLAELYWSQGRYGEAEPLYQHALEIREQAFGPDHPSTADSLNNLAFLYKSQGRYGEAEPLYQRALAITEQALSPDHPNTATSLNNLAELYRSQGRYGEAEPLYQHALEIREQALGPDHPSTARSLNNLAVLYRLQGRYGEAEPLYQRALAINEQVLGSNHPDTATSLNNLADLYRLQGRYGEAEPLYQHALTITEQALGPDHPDTAISLNNLAVLYRLQGRYGEAEPLYQRALAINEQVLGSNHPDTATSLNNLAVLSYAQGQLQPTLTYLSRGLAMEETVLSRNLVGGSDAHKRQYLATMAGTTDAAISLHLNDLPTDATAAQLALTTLLQRKGRILDLFTNLRAQLADDPGAVTLLDELNATSTQLSNLTTNPPLDLSTEAYQAQRQFLEEQLTTFEDQLSRRSSAFADITASPTVEDIQATLPRGTVLVEFIRYRPFNPAALASERFDSSRYAAYILAADGTIQGLDLGPADAVDAAVRTFSTSLASPDTALFQVKEDARVLDDLVMAPVRAALGNTTTVFLSPDDALSLIPFEALVDESNRYLVETYQFRYLTSGRDLMRIADTAPSNNPAVLMGNPTYGRPGSLVAQAETRTIDFKSRIFPALPGTQAEVDLIAPLLPSPWVYTQTNATEAVIKQQTKPSILHIATHGFFEPNEDTFNPLLQSGLVLAGAADGQSGLDQDGILTALEVTELDLRGTQLVVLSACQTGLGELSSGEGLYGLRRALMLAGAQSQVISLWKVSDDATQKLMVAYYQSLLSGTPRDASLRDTQLAFLQEPDYAHPYYWAAFIGSGDWRPLE</sequence>
<feature type="repeat" description="TPR" evidence="10">
    <location>
        <begin position="246"/>
        <end position="279"/>
    </location>
</feature>
<evidence type="ECO:0000256" key="7">
    <source>
        <dbReference type="ARBA" id="ARBA00023054"/>
    </source>
</evidence>
<dbReference type="Gene3D" id="2.60.120.380">
    <property type="match status" value="1"/>
</dbReference>
<protein>
    <submittedName>
        <fullName evidence="13">Tetratricopeptide repeat protein</fullName>
    </submittedName>
</protein>
<reference evidence="13 14" key="1">
    <citation type="submission" date="2022-04" db="EMBL/GenBank/DDBJ databases">
        <title>Positive selection, recombination, and allopatry shape intraspecific diversity of widespread and dominant cyanobacteria.</title>
        <authorList>
            <person name="Wei J."/>
            <person name="Shu W."/>
            <person name="Hu C."/>
        </authorList>
    </citation>
    <scope>NUCLEOTIDE SEQUENCE [LARGE SCALE GENOMIC DNA]</scope>
    <source>
        <strain evidence="13 14">DQ-A4</strain>
    </source>
</reference>
<evidence type="ECO:0000256" key="8">
    <source>
        <dbReference type="ARBA" id="ARBA00023175"/>
    </source>
</evidence>
<evidence type="ECO:0000256" key="10">
    <source>
        <dbReference type="PROSITE-ProRule" id="PRU00339"/>
    </source>
</evidence>
<dbReference type="Pfam" id="PF13424">
    <property type="entry name" value="TPR_12"/>
    <property type="match status" value="3"/>
</dbReference>
<dbReference type="InterPro" id="IPR002151">
    <property type="entry name" value="Kinesin_light"/>
</dbReference>
<evidence type="ECO:0000256" key="4">
    <source>
        <dbReference type="ARBA" id="ARBA00022701"/>
    </source>
</evidence>
<comment type="similarity">
    <text evidence="2">Belongs to the kinesin light chain family.</text>
</comment>
<evidence type="ECO:0000256" key="11">
    <source>
        <dbReference type="SAM" id="SignalP"/>
    </source>
</evidence>
<keyword evidence="9" id="KW-0206">Cytoskeleton</keyword>
<dbReference type="PROSITE" id="PS50005">
    <property type="entry name" value="TPR"/>
    <property type="match status" value="7"/>
</dbReference>
<dbReference type="SMART" id="SM00028">
    <property type="entry name" value="TPR"/>
    <property type="match status" value="9"/>
</dbReference>
<feature type="repeat" description="TPR" evidence="10">
    <location>
        <begin position="288"/>
        <end position="321"/>
    </location>
</feature>
<keyword evidence="11" id="KW-0732">Signal</keyword>
<dbReference type="Pfam" id="PF13374">
    <property type="entry name" value="TPR_10"/>
    <property type="match status" value="3"/>
</dbReference>
<feature type="repeat" description="TPR" evidence="10">
    <location>
        <begin position="456"/>
        <end position="489"/>
    </location>
</feature>
<organism evidence="13 14">
    <name type="scientific">Leptolyngbya subtilissima DQ-A4</name>
    <dbReference type="NCBI Taxonomy" id="2933933"/>
    <lineage>
        <taxon>Bacteria</taxon>
        <taxon>Bacillati</taxon>
        <taxon>Cyanobacteriota</taxon>
        <taxon>Cyanophyceae</taxon>
        <taxon>Leptolyngbyales</taxon>
        <taxon>Leptolyngbyaceae</taxon>
        <taxon>Leptolyngbya group</taxon>
        <taxon>Leptolyngbya</taxon>
    </lineage>
</organism>
<keyword evidence="5" id="KW-0677">Repeat</keyword>
<evidence type="ECO:0000256" key="3">
    <source>
        <dbReference type="ARBA" id="ARBA00022490"/>
    </source>
</evidence>
<dbReference type="InterPro" id="IPR011990">
    <property type="entry name" value="TPR-like_helical_dom_sf"/>
</dbReference>
<keyword evidence="4" id="KW-0493">Microtubule</keyword>
<evidence type="ECO:0000313" key="14">
    <source>
        <dbReference type="Proteomes" id="UP001482513"/>
    </source>
</evidence>
<feature type="repeat" description="TPR" evidence="10">
    <location>
        <begin position="372"/>
        <end position="405"/>
    </location>
</feature>
<dbReference type="Proteomes" id="UP001482513">
    <property type="component" value="Unassembled WGS sequence"/>
</dbReference>
<keyword evidence="8" id="KW-0505">Motor protein</keyword>
<dbReference type="EMBL" id="JAMPKX010000014">
    <property type="protein sequence ID" value="MEP0949666.1"/>
    <property type="molecule type" value="Genomic_DNA"/>
</dbReference>
<gene>
    <name evidence="13" type="ORF">NC992_22500</name>
</gene>
<accession>A0ABV0KAU0</accession>
<evidence type="ECO:0000256" key="2">
    <source>
        <dbReference type="ARBA" id="ARBA00009622"/>
    </source>
</evidence>
<dbReference type="Gene3D" id="1.25.40.10">
    <property type="entry name" value="Tetratricopeptide repeat domain"/>
    <property type="match status" value="3"/>
</dbReference>
<dbReference type="SUPFAM" id="SSF48452">
    <property type="entry name" value="TPR-like"/>
    <property type="match status" value="2"/>
</dbReference>
<keyword evidence="6 10" id="KW-0802">TPR repeat</keyword>
<dbReference type="Pfam" id="PF12770">
    <property type="entry name" value="CHAT"/>
    <property type="match status" value="1"/>
</dbReference>
<evidence type="ECO:0000256" key="9">
    <source>
        <dbReference type="ARBA" id="ARBA00023212"/>
    </source>
</evidence>
<feature type="chain" id="PRO_5045099118" evidence="11">
    <location>
        <begin position="37"/>
        <end position="1052"/>
    </location>
</feature>
<dbReference type="PRINTS" id="PR00381">
    <property type="entry name" value="KINESINLIGHT"/>
</dbReference>
<feature type="repeat" description="TPR" evidence="10">
    <location>
        <begin position="204"/>
        <end position="237"/>
    </location>
</feature>
<evidence type="ECO:0000256" key="6">
    <source>
        <dbReference type="ARBA" id="ARBA00022803"/>
    </source>
</evidence>
<comment type="subcellular location">
    <subcellularLocation>
        <location evidence="1">Cytoplasm</location>
        <location evidence="1">Cytoskeleton</location>
    </subcellularLocation>
</comment>
<feature type="repeat" description="TPR" evidence="10">
    <location>
        <begin position="330"/>
        <end position="363"/>
    </location>
</feature>
<comment type="caution">
    <text evidence="13">The sequence shown here is derived from an EMBL/GenBank/DDBJ whole genome shotgun (WGS) entry which is preliminary data.</text>
</comment>
<keyword evidence="3" id="KW-0963">Cytoplasm</keyword>
<dbReference type="InterPro" id="IPR019734">
    <property type="entry name" value="TPR_rpt"/>
</dbReference>
<dbReference type="RefSeq" id="WP_190707702.1">
    <property type="nucleotide sequence ID" value="NZ_JAMPKX010000014.1"/>
</dbReference>
<evidence type="ECO:0000256" key="5">
    <source>
        <dbReference type="ARBA" id="ARBA00022737"/>
    </source>
</evidence>
<dbReference type="PANTHER" id="PTHR45783">
    <property type="entry name" value="KINESIN LIGHT CHAIN"/>
    <property type="match status" value="1"/>
</dbReference>
<evidence type="ECO:0000259" key="12">
    <source>
        <dbReference type="Pfam" id="PF12770"/>
    </source>
</evidence>
<dbReference type="PANTHER" id="PTHR45783:SF3">
    <property type="entry name" value="KINESIN LIGHT CHAIN"/>
    <property type="match status" value="1"/>
</dbReference>
<feature type="signal peptide" evidence="11">
    <location>
        <begin position="1"/>
        <end position="36"/>
    </location>
</feature>
<feature type="repeat" description="TPR" evidence="10">
    <location>
        <begin position="414"/>
        <end position="447"/>
    </location>
</feature>
<name>A0ABV0KAU0_9CYAN</name>
<evidence type="ECO:0000313" key="13">
    <source>
        <dbReference type="EMBL" id="MEP0949666.1"/>
    </source>
</evidence>